<keyword evidence="1" id="KW-0677">Repeat</keyword>
<comment type="caution">
    <text evidence="4">The sequence shown here is derived from an EMBL/GenBank/DDBJ whole genome shotgun (WGS) entry which is preliminary data.</text>
</comment>
<proteinExistence type="predicted"/>
<organism evidence="4 5">
    <name type="scientific">Colletotrichum costaricense</name>
    <dbReference type="NCBI Taxonomy" id="1209916"/>
    <lineage>
        <taxon>Eukaryota</taxon>
        <taxon>Fungi</taxon>
        <taxon>Dikarya</taxon>
        <taxon>Ascomycota</taxon>
        <taxon>Pezizomycotina</taxon>
        <taxon>Sordariomycetes</taxon>
        <taxon>Hypocreomycetidae</taxon>
        <taxon>Glomerellales</taxon>
        <taxon>Glomerellaceae</taxon>
        <taxon>Colletotrichum</taxon>
        <taxon>Colletotrichum acutatum species complex</taxon>
    </lineage>
</organism>
<name>A0AAI9Z1E4_9PEZI</name>
<evidence type="ECO:0000259" key="3">
    <source>
        <dbReference type="Pfam" id="PF24883"/>
    </source>
</evidence>
<dbReference type="AlphaFoldDB" id="A0AAI9Z1E4"/>
<evidence type="ECO:0000256" key="2">
    <source>
        <dbReference type="SAM" id="MobiDB-lite"/>
    </source>
</evidence>
<dbReference type="InterPro" id="IPR056884">
    <property type="entry name" value="NPHP3-like_N"/>
</dbReference>
<evidence type="ECO:0000256" key="1">
    <source>
        <dbReference type="ARBA" id="ARBA00022737"/>
    </source>
</evidence>
<dbReference type="EMBL" id="MOOE01000005">
    <property type="protein sequence ID" value="KAK1530755.1"/>
    <property type="molecule type" value="Genomic_DNA"/>
</dbReference>
<dbReference type="PANTHER" id="PTHR40619:SF3">
    <property type="entry name" value="FUNGAL STAND N-TERMINAL GOODBYE DOMAIN-CONTAINING PROTEIN"/>
    <property type="match status" value="1"/>
</dbReference>
<dbReference type="GeneID" id="85337581"/>
<gene>
    <name evidence="4" type="ORF">CCOS01_05858</name>
</gene>
<feature type="domain" description="Nephrocystin 3-like N-terminal" evidence="3">
    <location>
        <begin position="402"/>
        <end position="548"/>
    </location>
</feature>
<dbReference type="RefSeq" id="XP_060315806.1">
    <property type="nucleotide sequence ID" value="XM_060454034.1"/>
</dbReference>
<keyword evidence="5" id="KW-1185">Reference proteome</keyword>
<dbReference type="Proteomes" id="UP001240678">
    <property type="component" value="Unassembled WGS sequence"/>
</dbReference>
<accession>A0AAI9Z1E4</accession>
<protein>
    <recommendedName>
        <fullName evidence="3">Nephrocystin 3-like N-terminal domain-containing protein</fullName>
    </recommendedName>
</protein>
<evidence type="ECO:0000313" key="4">
    <source>
        <dbReference type="EMBL" id="KAK1530755.1"/>
    </source>
</evidence>
<feature type="region of interest" description="Disordered" evidence="2">
    <location>
        <begin position="341"/>
        <end position="361"/>
    </location>
</feature>
<dbReference type="Pfam" id="PF24883">
    <property type="entry name" value="NPHP3_N"/>
    <property type="match status" value="1"/>
</dbReference>
<sequence>MSDTSRPGGSALPIRLQTPVVDFIDNRLPRYHPAFEYPERFHDGNGNRLVAISSGWSSPTSSNHTVPFVPSDQAAKSKDLACPAVLSPRPSQQAARPLPPSIEDMTFWGLIWPKAMDRLRETPEASGREDKGFSIREAEKWADVTNTLDRARDKYNGIRTDDKCYHKVLGKIKRSSRRVGETVATPLQQVIKVVPSHPIATPVLGTLDLLLKAWKEAAKIRTQLDASFDEDALASKFEDLEVWSSLFRNDENIAKASANLVVSILKAAEGAIGFYISWQVSRLRRSIFQGDEYLHSFVESLNEIQKAGDRLQSEVDKSHKYQENTQTSSKARLLLPFEEGSELSVESRTPTPEPRVISPPEVAVSPEELVRSLDGTRTDEEDMAFILDRATAFSAEDRGRAEEVVETREFRNWVTSNERSSLGDGALLIHGDYDLGDYPEISPLSALCVAFVQILRTRHEYIGLVFFCGRHLETPQDSNPGPTGLMRSLIAQLVRQHPAVFTQMQEPRISLEDIRETQNNLSYLISLFAAMIRQIPVSNTVFVLLDGVLFKSGRNKDKRLEYAIQEAQGYPVYEKYAKYWKGT</sequence>
<reference evidence="4 5" key="1">
    <citation type="submission" date="2016-10" db="EMBL/GenBank/DDBJ databases">
        <title>The genome sequence of Colletotrichum fioriniae PJ7.</title>
        <authorList>
            <person name="Baroncelli R."/>
        </authorList>
    </citation>
    <scope>NUCLEOTIDE SEQUENCE [LARGE SCALE GENOMIC DNA]</scope>
    <source>
        <strain evidence="4 5">IMI 309622</strain>
    </source>
</reference>
<evidence type="ECO:0000313" key="5">
    <source>
        <dbReference type="Proteomes" id="UP001240678"/>
    </source>
</evidence>
<dbReference type="PANTHER" id="PTHR40619">
    <property type="entry name" value="FUNGAL STAND N-TERMINAL GOODBYE DOMAIN-CONTAINING PROTEIN"/>
    <property type="match status" value="1"/>
</dbReference>